<evidence type="ECO:0000313" key="1">
    <source>
        <dbReference type="EMBL" id="MEN2744026.1"/>
    </source>
</evidence>
<keyword evidence="2" id="KW-1185">Reference proteome</keyword>
<proteinExistence type="predicted"/>
<name>A0ABU9WY81_9MICC</name>
<dbReference type="RefSeq" id="WP_345883732.1">
    <property type="nucleotide sequence ID" value="NZ_JBDFRB010000003.1"/>
</dbReference>
<evidence type="ECO:0000313" key="2">
    <source>
        <dbReference type="Proteomes" id="UP001422074"/>
    </source>
</evidence>
<evidence type="ECO:0008006" key="3">
    <source>
        <dbReference type="Google" id="ProtNLM"/>
    </source>
</evidence>
<gene>
    <name evidence="1" type="ORF">ABCQ75_05675</name>
</gene>
<accession>A0ABU9WY81</accession>
<reference evidence="1 2" key="1">
    <citation type="submission" date="2024-05" db="EMBL/GenBank/DDBJ databases">
        <title>Sinomonas sp. nov., isolated from a waste landfill.</title>
        <authorList>
            <person name="Zhao Y."/>
        </authorList>
    </citation>
    <scope>NUCLEOTIDE SEQUENCE [LARGE SCALE GENOMIC DNA]</scope>
    <source>
        <strain evidence="1 2">CCTCC AB2014300</strain>
    </source>
</reference>
<comment type="caution">
    <text evidence="1">The sequence shown here is derived from an EMBL/GenBank/DDBJ whole genome shotgun (WGS) entry which is preliminary data.</text>
</comment>
<dbReference type="EMBL" id="JBDFRB010000003">
    <property type="protein sequence ID" value="MEN2744026.1"/>
    <property type="molecule type" value="Genomic_DNA"/>
</dbReference>
<sequence length="94" mass="9311">MASHSSPAAPSVPAARSAGVVLLLVSIAAIALTMRGPFVGAAPIAGVLGAELAMPAWQLGLLTGVPVLCFSLVSRGFGISEGVPCPNCGYTDPH</sequence>
<dbReference type="Proteomes" id="UP001422074">
    <property type="component" value="Unassembled WGS sequence"/>
</dbReference>
<organism evidence="1 2">
    <name type="scientific">Sinomonas halotolerans</name>
    <dbReference type="NCBI Taxonomy" id="1644133"/>
    <lineage>
        <taxon>Bacteria</taxon>
        <taxon>Bacillati</taxon>
        <taxon>Actinomycetota</taxon>
        <taxon>Actinomycetes</taxon>
        <taxon>Micrococcales</taxon>
        <taxon>Micrococcaceae</taxon>
        <taxon>Sinomonas</taxon>
    </lineage>
</organism>
<protein>
    <recommendedName>
        <fullName evidence="3">MFS transporter</fullName>
    </recommendedName>
</protein>